<dbReference type="Proteomes" id="UP000823823">
    <property type="component" value="Unassembled WGS sequence"/>
</dbReference>
<reference evidence="5" key="2">
    <citation type="submission" date="2021-04" db="EMBL/GenBank/DDBJ databases">
        <authorList>
            <person name="Gilroy R."/>
        </authorList>
    </citation>
    <scope>NUCLEOTIDE SEQUENCE</scope>
    <source>
        <strain evidence="5">ChiHjej13B12-24818</strain>
    </source>
</reference>
<comment type="similarity">
    <text evidence="1">Belongs to the serpin family.</text>
</comment>
<dbReference type="Pfam" id="PF00079">
    <property type="entry name" value="Serpin"/>
    <property type="match status" value="1"/>
</dbReference>
<gene>
    <name evidence="5" type="ORF">H9786_08140</name>
</gene>
<evidence type="ECO:0000256" key="1">
    <source>
        <dbReference type="RuleBase" id="RU000411"/>
    </source>
</evidence>
<dbReference type="AlphaFoldDB" id="A0A9D2LDS0"/>
<evidence type="ECO:0000313" key="5">
    <source>
        <dbReference type="EMBL" id="HJB10486.1"/>
    </source>
</evidence>
<dbReference type="InterPro" id="IPR042178">
    <property type="entry name" value="Serpin_sf_1"/>
</dbReference>
<protein>
    <submittedName>
        <fullName evidence="5">Serpin family protein</fullName>
    </submittedName>
</protein>
<comment type="caution">
    <text evidence="5">The sequence shown here is derived from an EMBL/GenBank/DDBJ whole genome shotgun (WGS) entry which is preliminary data.</text>
</comment>
<dbReference type="EMBL" id="DWZH01000060">
    <property type="protein sequence ID" value="HJB10486.1"/>
    <property type="molecule type" value="Genomic_DNA"/>
</dbReference>
<dbReference type="Gene3D" id="2.30.39.10">
    <property type="entry name" value="Alpha-1-antitrypsin, domain 1"/>
    <property type="match status" value="1"/>
</dbReference>
<accession>A0A9D2LDS0</accession>
<dbReference type="GO" id="GO:0004867">
    <property type="term" value="F:serine-type endopeptidase inhibitor activity"/>
    <property type="evidence" value="ECO:0007669"/>
    <property type="project" value="InterPro"/>
</dbReference>
<name>A0A9D2LDS0_9MICO</name>
<dbReference type="InterPro" id="IPR042185">
    <property type="entry name" value="Serpin_sf_2"/>
</dbReference>
<proteinExistence type="inferred from homology"/>
<reference evidence="5" key="1">
    <citation type="journal article" date="2021" name="PeerJ">
        <title>Extensive microbial diversity within the chicken gut microbiome revealed by metagenomics and culture.</title>
        <authorList>
            <person name="Gilroy R."/>
            <person name="Ravi A."/>
            <person name="Getino M."/>
            <person name="Pursley I."/>
            <person name="Horton D.L."/>
            <person name="Alikhan N.F."/>
            <person name="Baker D."/>
            <person name="Gharbi K."/>
            <person name="Hall N."/>
            <person name="Watson M."/>
            <person name="Adriaenssens E.M."/>
            <person name="Foster-Nyarko E."/>
            <person name="Jarju S."/>
            <person name="Secka A."/>
            <person name="Antonio M."/>
            <person name="Oren A."/>
            <person name="Chaudhuri R.R."/>
            <person name="La Ragione R."/>
            <person name="Hildebrand F."/>
            <person name="Pallen M.J."/>
        </authorList>
    </citation>
    <scope>NUCLEOTIDE SEQUENCE</scope>
    <source>
        <strain evidence="5">ChiHjej13B12-24818</strain>
    </source>
</reference>
<dbReference type="PANTHER" id="PTHR11461:SF211">
    <property type="entry name" value="GH10112P-RELATED"/>
    <property type="match status" value="1"/>
</dbReference>
<feature type="chain" id="PRO_5039699146" evidence="3">
    <location>
        <begin position="31"/>
        <end position="447"/>
    </location>
</feature>
<dbReference type="SMART" id="SM00093">
    <property type="entry name" value="SERPIN"/>
    <property type="match status" value="1"/>
</dbReference>
<feature type="compositionally biased region" description="Basic and acidic residues" evidence="2">
    <location>
        <begin position="47"/>
        <end position="56"/>
    </location>
</feature>
<keyword evidence="3" id="KW-0732">Signal</keyword>
<feature type="domain" description="Serpin" evidence="4">
    <location>
        <begin position="71"/>
        <end position="443"/>
    </location>
</feature>
<feature type="signal peptide" evidence="3">
    <location>
        <begin position="1"/>
        <end position="30"/>
    </location>
</feature>
<organism evidence="5 6">
    <name type="scientific">Candidatus Brachybacterium merdavium</name>
    <dbReference type="NCBI Taxonomy" id="2838513"/>
    <lineage>
        <taxon>Bacteria</taxon>
        <taxon>Bacillati</taxon>
        <taxon>Actinomycetota</taxon>
        <taxon>Actinomycetes</taxon>
        <taxon>Micrococcales</taxon>
        <taxon>Dermabacteraceae</taxon>
        <taxon>Brachybacterium</taxon>
    </lineage>
</organism>
<dbReference type="SUPFAM" id="SSF56574">
    <property type="entry name" value="Serpins"/>
    <property type="match status" value="1"/>
</dbReference>
<dbReference type="PANTHER" id="PTHR11461">
    <property type="entry name" value="SERINE PROTEASE INHIBITOR, SERPIN"/>
    <property type="match status" value="1"/>
</dbReference>
<dbReference type="PROSITE" id="PS51257">
    <property type="entry name" value="PROKAR_LIPOPROTEIN"/>
    <property type="match status" value="1"/>
</dbReference>
<evidence type="ECO:0000256" key="2">
    <source>
        <dbReference type="SAM" id="MobiDB-lite"/>
    </source>
</evidence>
<dbReference type="Gene3D" id="3.30.497.10">
    <property type="entry name" value="Antithrombin, subunit I, domain 2"/>
    <property type="match status" value="1"/>
</dbReference>
<dbReference type="GO" id="GO:0005615">
    <property type="term" value="C:extracellular space"/>
    <property type="evidence" value="ECO:0007669"/>
    <property type="project" value="InterPro"/>
</dbReference>
<sequence length="447" mass="46741">MASALHRPGLPRRSVVAAGAAVPLATAALAACDGQAGRSGEGGGADRQAELPRADFGDPETAGAATIPFTARMLGAIDRADTNAVCSPLSAQIVLTMAGMGATGATRAQMEQTLGGSMDQLAEAANTLAGALLAVGEQQRQDPEEDQPDPAVASLVNGIWAQEGMSIQEQFLDDLATWFGSGIYEVDYIDPDHREEARQRINSWVEDVTDGLIQELIPAEALSETSRMVLVNSLHLKASWTSSLTTATGPFTTADGEKIEVDTLLAETTTWHEDELCRATALDTYGSDLSLALIQPVTDLPSVLDAWAESADDPSAGLGAVLAGLADDGEPVDLTLPAFDIDWNTPLSSVLIELGMADAFQAGEADFSGITTEEELLISEVIQKAVITVDEEGMEAAAATAAMLDTTSAAADPKELVLDAPFLFVAYETSTRAPLVLGWIGDPAQTR</sequence>
<dbReference type="InterPro" id="IPR023796">
    <property type="entry name" value="Serpin_dom"/>
</dbReference>
<feature type="region of interest" description="Disordered" evidence="2">
    <location>
        <begin position="35"/>
        <end position="62"/>
    </location>
</feature>
<dbReference type="InterPro" id="IPR036186">
    <property type="entry name" value="Serpin_sf"/>
</dbReference>
<evidence type="ECO:0000256" key="3">
    <source>
        <dbReference type="SAM" id="SignalP"/>
    </source>
</evidence>
<evidence type="ECO:0000259" key="4">
    <source>
        <dbReference type="SMART" id="SM00093"/>
    </source>
</evidence>
<dbReference type="InterPro" id="IPR000215">
    <property type="entry name" value="Serpin_fam"/>
</dbReference>
<evidence type="ECO:0000313" key="6">
    <source>
        <dbReference type="Proteomes" id="UP000823823"/>
    </source>
</evidence>